<accession>A0AA39GFL5</accession>
<reference evidence="7" key="1">
    <citation type="submission" date="2022-10" db="EMBL/GenBank/DDBJ databases">
        <title>Determination and structural analysis of whole genome sequence of Sarocladium strictum F4-1.</title>
        <authorList>
            <person name="Hu L."/>
            <person name="Jiang Y."/>
        </authorList>
    </citation>
    <scope>NUCLEOTIDE SEQUENCE</scope>
    <source>
        <strain evidence="7">F4-1</strain>
    </source>
</reference>
<gene>
    <name evidence="7" type="ORF">NLU13_6288</name>
</gene>
<dbReference type="GO" id="GO:0016020">
    <property type="term" value="C:membrane"/>
    <property type="evidence" value="ECO:0007669"/>
    <property type="project" value="InterPro"/>
</dbReference>
<dbReference type="InterPro" id="IPR006094">
    <property type="entry name" value="Oxid_FAD_bind_N"/>
</dbReference>
<dbReference type="InterPro" id="IPR036318">
    <property type="entry name" value="FAD-bd_PCMH-like_sf"/>
</dbReference>
<dbReference type="InterPro" id="IPR016169">
    <property type="entry name" value="FAD-bd_PCMH_sub2"/>
</dbReference>
<proteinExistence type="predicted"/>
<feature type="signal peptide" evidence="5">
    <location>
        <begin position="1"/>
        <end position="19"/>
    </location>
</feature>
<dbReference type="PROSITE" id="PS51387">
    <property type="entry name" value="FAD_PCMH"/>
    <property type="match status" value="1"/>
</dbReference>
<evidence type="ECO:0000256" key="4">
    <source>
        <dbReference type="ARBA" id="ARBA00033418"/>
    </source>
</evidence>
<evidence type="ECO:0000256" key="5">
    <source>
        <dbReference type="SAM" id="SignalP"/>
    </source>
</evidence>
<dbReference type="InterPro" id="IPR010031">
    <property type="entry name" value="FAD_lactone_oxidase-like"/>
</dbReference>
<evidence type="ECO:0000256" key="1">
    <source>
        <dbReference type="ARBA" id="ARBA00005083"/>
    </source>
</evidence>
<name>A0AA39GFL5_SARSR</name>
<dbReference type="InterPro" id="IPR016167">
    <property type="entry name" value="FAD-bd_PCMH_sub1"/>
</dbReference>
<evidence type="ECO:0000313" key="7">
    <source>
        <dbReference type="EMBL" id="KAK0386452.1"/>
    </source>
</evidence>
<feature type="domain" description="FAD-binding PCMH-type" evidence="6">
    <location>
        <begin position="27"/>
        <end position="205"/>
    </location>
</feature>
<protein>
    <recommendedName>
        <fullName evidence="2">D-arabinono-1,4-lactone oxidase</fullName>
        <ecNumber evidence="2">1.1.3.37</ecNumber>
    </recommendedName>
    <alternativeName>
        <fullName evidence="4">L-galactono-gamma-lactone oxidase</fullName>
    </alternativeName>
</protein>
<dbReference type="GO" id="GO:0071949">
    <property type="term" value="F:FAD binding"/>
    <property type="evidence" value="ECO:0007669"/>
    <property type="project" value="InterPro"/>
</dbReference>
<dbReference type="Gene3D" id="3.30.465.10">
    <property type="match status" value="1"/>
</dbReference>
<sequence length="506" mass="57706">MLSLRQLSLASFAIGQSLGLVWNTYDGEGFPACYNVTEVHNATSVDNIAELVKDAASRGLRVRAAGKGHMWYDTQCSDEPTVIIRTENVNRIWDFDLEAGTVMVEAGVTFFQLADYLHVRGANMGTGLVNWNISIAGSVAMGAHRSSLRENSAVVGGVHAMDIVDASGEIRHIERDEDDDEWLAASTSLGLLGVVSRLKMSIYPDTKIWAMQETLDEKDVLDGDIDALIGPYATANFWWWPYKRKFRWRYYENVPLNESDQEGFQSTFSVTPVEAIAARTLMDSGKYLPSSNWLMEEIFFGQWSNPNFREKTTNEPIEKWPVYGYHYDVLIGGLYPDQRPVWDYDLRGYTLELAFPMTRANEMLKRVRQLFDAEAKKLIFMTSTYRSGINIKFGKPHKDFLGQVTYGTSDGEDWSKGTIMFDFPTYRPTAGDHKRYNEQFYINLANKLVDEFPCRPHWTKNTRDVFKRAVKNLDKNNLARFKAIKDQYDPNGVFRSVVGEIIGLYD</sequence>
<comment type="caution">
    <text evidence="7">The sequence shown here is derived from an EMBL/GenBank/DDBJ whole genome shotgun (WGS) entry which is preliminary data.</text>
</comment>
<dbReference type="SUPFAM" id="SSF56176">
    <property type="entry name" value="FAD-binding/transporter-associated domain-like"/>
    <property type="match status" value="1"/>
</dbReference>
<dbReference type="Pfam" id="PF01565">
    <property type="entry name" value="FAD_binding_4"/>
    <property type="match status" value="1"/>
</dbReference>
<dbReference type="PANTHER" id="PTHR43762:SF1">
    <property type="entry name" value="D-ARABINONO-1,4-LACTONE OXIDASE"/>
    <property type="match status" value="1"/>
</dbReference>
<keyword evidence="5" id="KW-0732">Signal</keyword>
<dbReference type="EMBL" id="JAPDFR010000005">
    <property type="protein sequence ID" value="KAK0386452.1"/>
    <property type="molecule type" value="Genomic_DNA"/>
</dbReference>
<dbReference type="Proteomes" id="UP001175261">
    <property type="component" value="Unassembled WGS sequence"/>
</dbReference>
<dbReference type="InterPro" id="IPR016166">
    <property type="entry name" value="FAD-bd_PCMH"/>
</dbReference>
<dbReference type="Pfam" id="PF04030">
    <property type="entry name" value="ALO"/>
    <property type="match status" value="1"/>
</dbReference>
<organism evidence="7 8">
    <name type="scientific">Sarocladium strictum</name>
    <name type="common">Black bundle disease fungus</name>
    <name type="synonym">Acremonium strictum</name>
    <dbReference type="NCBI Taxonomy" id="5046"/>
    <lineage>
        <taxon>Eukaryota</taxon>
        <taxon>Fungi</taxon>
        <taxon>Dikarya</taxon>
        <taxon>Ascomycota</taxon>
        <taxon>Pezizomycotina</taxon>
        <taxon>Sordariomycetes</taxon>
        <taxon>Hypocreomycetidae</taxon>
        <taxon>Hypocreales</taxon>
        <taxon>Sarocladiaceae</taxon>
        <taxon>Sarocladium</taxon>
    </lineage>
</organism>
<feature type="chain" id="PRO_5041441305" description="D-arabinono-1,4-lactone oxidase" evidence="5">
    <location>
        <begin position="20"/>
        <end position="506"/>
    </location>
</feature>
<keyword evidence="8" id="KW-1185">Reference proteome</keyword>
<keyword evidence="3" id="KW-0560">Oxidoreductase</keyword>
<dbReference type="PIRSF" id="PIRSF000136">
    <property type="entry name" value="LGO_GLO"/>
    <property type="match status" value="1"/>
</dbReference>
<dbReference type="AlphaFoldDB" id="A0AA39GFL5"/>
<evidence type="ECO:0000256" key="3">
    <source>
        <dbReference type="ARBA" id="ARBA00023002"/>
    </source>
</evidence>
<evidence type="ECO:0000259" key="6">
    <source>
        <dbReference type="PROSITE" id="PS51387"/>
    </source>
</evidence>
<dbReference type="EC" id="1.1.3.37" evidence="2"/>
<evidence type="ECO:0000256" key="2">
    <source>
        <dbReference type="ARBA" id="ARBA00013136"/>
    </source>
</evidence>
<dbReference type="InterPro" id="IPR007173">
    <property type="entry name" value="ALO_C"/>
</dbReference>
<evidence type="ECO:0000313" key="8">
    <source>
        <dbReference type="Proteomes" id="UP001175261"/>
    </source>
</evidence>
<dbReference type="Gene3D" id="3.30.43.10">
    <property type="entry name" value="Uridine Diphospho-n-acetylenolpyruvylglucosamine Reductase, domain 2"/>
    <property type="match status" value="1"/>
</dbReference>
<dbReference type="GO" id="GO:0003885">
    <property type="term" value="F:D-arabinono-1,4-lactone oxidase activity"/>
    <property type="evidence" value="ECO:0007669"/>
    <property type="project" value="UniProtKB-EC"/>
</dbReference>
<dbReference type="PANTHER" id="PTHR43762">
    <property type="entry name" value="L-GULONOLACTONE OXIDASE"/>
    <property type="match status" value="1"/>
</dbReference>
<comment type="pathway">
    <text evidence="1">Cofactor biosynthesis; D-erythroascorbate biosynthesis; dehydro-D-arabinono-1,4-lactone from D-arabinose: step 2/2.</text>
</comment>